<evidence type="ECO:0000313" key="2">
    <source>
        <dbReference type="EMBL" id="KAF4615535.1"/>
    </source>
</evidence>
<dbReference type="PANTHER" id="PTHR28139:SF1">
    <property type="entry name" value="UPF0768 PROTEIN YBL029C-A"/>
    <property type="match status" value="1"/>
</dbReference>
<proteinExistence type="predicted"/>
<evidence type="ECO:0000256" key="1">
    <source>
        <dbReference type="SAM" id="MobiDB-lite"/>
    </source>
</evidence>
<comment type="caution">
    <text evidence="2">The sequence shown here is derived from an EMBL/GenBank/DDBJ whole genome shotgun (WGS) entry which is preliminary data.</text>
</comment>
<name>A0A8H4QRR1_9AGAR</name>
<evidence type="ECO:0000313" key="3">
    <source>
        <dbReference type="Proteomes" id="UP000521872"/>
    </source>
</evidence>
<gene>
    <name evidence="2" type="ORF">D9613_002922</name>
</gene>
<dbReference type="PANTHER" id="PTHR28139">
    <property type="entry name" value="UPF0768 PROTEIN YBL029C-A"/>
    <property type="match status" value="1"/>
</dbReference>
<dbReference type="EMBL" id="JAACJL010000044">
    <property type="protein sequence ID" value="KAF4615535.1"/>
    <property type="molecule type" value="Genomic_DNA"/>
</dbReference>
<accession>A0A8H4QRR1</accession>
<keyword evidence="3" id="KW-1185">Reference proteome</keyword>
<feature type="region of interest" description="Disordered" evidence="1">
    <location>
        <begin position="127"/>
        <end position="170"/>
    </location>
</feature>
<organism evidence="2 3">
    <name type="scientific">Agrocybe pediades</name>
    <dbReference type="NCBI Taxonomy" id="84607"/>
    <lineage>
        <taxon>Eukaryota</taxon>
        <taxon>Fungi</taxon>
        <taxon>Dikarya</taxon>
        <taxon>Basidiomycota</taxon>
        <taxon>Agaricomycotina</taxon>
        <taxon>Agaricomycetes</taxon>
        <taxon>Agaricomycetidae</taxon>
        <taxon>Agaricales</taxon>
        <taxon>Agaricineae</taxon>
        <taxon>Strophariaceae</taxon>
        <taxon>Agrocybe</taxon>
    </lineage>
</organism>
<dbReference type="Proteomes" id="UP000521872">
    <property type="component" value="Unassembled WGS sequence"/>
</dbReference>
<dbReference type="AlphaFoldDB" id="A0A8H4QRR1"/>
<protein>
    <recommendedName>
        <fullName evidence="4">Zinc-ribbon 15 domain-containing protein</fullName>
    </recommendedName>
</protein>
<evidence type="ECO:0008006" key="4">
    <source>
        <dbReference type="Google" id="ProtNLM"/>
    </source>
</evidence>
<reference evidence="2 3" key="1">
    <citation type="submission" date="2019-12" db="EMBL/GenBank/DDBJ databases">
        <authorList>
            <person name="Floudas D."/>
            <person name="Bentzer J."/>
            <person name="Ahren D."/>
            <person name="Johansson T."/>
            <person name="Persson P."/>
            <person name="Tunlid A."/>
        </authorList>
    </citation>
    <scope>NUCLEOTIDE SEQUENCE [LARGE SCALE GENOMIC DNA]</scope>
    <source>
        <strain evidence="2 3">CBS 102.39</strain>
    </source>
</reference>
<sequence length="170" mass="19216">MAPVHTARERLLIPKLKLRHHVLTSILDKSYRAECYFPRNHNVPSHKMDFFFCIPMIFGCQTKISPDGGQVPRICPRCHNAAVTSAKSKEWFEFCFVPLIPMGSSHIWICSICQWSQAIQQGGWEPQPVTSVPVQPGGYYPPQPQPTWQGAPPAPSNQSYPSNQGQYKPQ</sequence>
<feature type="compositionally biased region" description="Polar residues" evidence="1">
    <location>
        <begin position="156"/>
        <end position="170"/>
    </location>
</feature>